<dbReference type="RefSeq" id="WP_092092070.1">
    <property type="nucleotide sequence ID" value="NZ_FOQE01000012.1"/>
</dbReference>
<sequence length="308" mass="37267">MEMIILGNGFDRNHDDFPSSYRHYRDFLNQRPDYRHLIKIMERYIPILLSKQTEQQFIWANFEEALGEMDFKFLMEELFSMYAVEYEEKTAADFSERELQVELSKFTKDLIQSFVQWIQFIEKKVDTLAAKDFPMIHNRNLFLTFNYTKLLEKIYGIHAQRICHIHGTIENPKSVVFGHRNREQVDKAIANSKTSRYLYSRQLEQMAQHFYRDTYKNCEKQIEKNLDFFRQINAAQIETVYVIGQSLNPLDGLYFEYLLSLLPSHSLWKIYIYYDHEAEKRQEKKRIRQYFLKRGVESKRISFIDYPN</sequence>
<dbReference type="AlphaFoldDB" id="A0A1I3C1K9"/>
<proteinExistence type="predicted"/>
<gene>
    <name evidence="1" type="ORF">SAMN04489868_1129</name>
</gene>
<dbReference type="Proteomes" id="UP000198668">
    <property type="component" value="Unassembled WGS sequence"/>
</dbReference>
<name>A0A1I3C1K9_9LACT</name>
<organism evidence="1 2">
    <name type="scientific">Pisciglobus halotolerans</name>
    <dbReference type="NCBI Taxonomy" id="745365"/>
    <lineage>
        <taxon>Bacteria</taxon>
        <taxon>Bacillati</taxon>
        <taxon>Bacillota</taxon>
        <taxon>Bacilli</taxon>
        <taxon>Lactobacillales</taxon>
        <taxon>Carnobacteriaceae</taxon>
    </lineage>
</organism>
<dbReference type="InterPro" id="IPR025935">
    <property type="entry name" value="AbiH"/>
</dbReference>
<dbReference type="OrthoDB" id="9810135at2"/>
<dbReference type="Pfam" id="PF14253">
    <property type="entry name" value="AbiH"/>
    <property type="match status" value="1"/>
</dbReference>
<reference evidence="1 2" key="1">
    <citation type="submission" date="2016-10" db="EMBL/GenBank/DDBJ databases">
        <authorList>
            <person name="de Groot N.N."/>
        </authorList>
    </citation>
    <scope>NUCLEOTIDE SEQUENCE [LARGE SCALE GENOMIC DNA]</scope>
    <source>
        <strain evidence="1 2">DSM 27630</strain>
    </source>
</reference>
<dbReference type="EMBL" id="FOQE01000012">
    <property type="protein sequence ID" value="SFH68323.1"/>
    <property type="molecule type" value="Genomic_DNA"/>
</dbReference>
<accession>A0A1I3C1K9</accession>
<keyword evidence="2" id="KW-1185">Reference proteome</keyword>
<evidence type="ECO:0000313" key="2">
    <source>
        <dbReference type="Proteomes" id="UP000198668"/>
    </source>
</evidence>
<protein>
    <submittedName>
        <fullName evidence="1">Bacteriophage abortive infection AbiH</fullName>
    </submittedName>
</protein>
<evidence type="ECO:0000313" key="1">
    <source>
        <dbReference type="EMBL" id="SFH68323.1"/>
    </source>
</evidence>